<feature type="region of interest" description="Disordered" evidence="1">
    <location>
        <begin position="377"/>
        <end position="439"/>
    </location>
</feature>
<comment type="caution">
    <text evidence="3">The sequence shown here is derived from an EMBL/GenBank/DDBJ whole genome shotgun (WGS) entry which is preliminary data.</text>
</comment>
<dbReference type="RefSeq" id="WP_141610325.1">
    <property type="nucleotide sequence ID" value="NZ_VIGC02000013.1"/>
</dbReference>
<keyword evidence="2" id="KW-1133">Transmembrane helix</keyword>
<evidence type="ECO:0000256" key="2">
    <source>
        <dbReference type="SAM" id="Phobius"/>
    </source>
</evidence>
<proteinExistence type="predicted"/>
<protein>
    <submittedName>
        <fullName evidence="3">Uncharacterized protein</fullName>
    </submittedName>
</protein>
<dbReference type="InParanoid" id="A0A540VFF7"/>
<feature type="compositionally biased region" description="Low complexity" evidence="1">
    <location>
        <begin position="384"/>
        <end position="398"/>
    </location>
</feature>
<dbReference type="EMBL" id="VIGC01000013">
    <property type="protein sequence ID" value="TQE95506.1"/>
    <property type="molecule type" value="Genomic_DNA"/>
</dbReference>
<dbReference type="OrthoDB" id="4021042at2"/>
<dbReference type="AlphaFoldDB" id="A0A540VFF7"/>
<evidence type="ECO:0000256" key="1">
    <source>
        <dbReference type="SAM" id="MobiDB-lite"/>
    </source>
</evidence>
<name>A0A540VFF7_9CHLR</name>
<feature type="transmembrane region" description="Helical" evidence="2">
    <location>
        <begin position="464"/>
        <end position="486"/>
    </location>
</feature>
<accession>A0A540VFF7</accession>
<dbReference type="Proteomes" id="UP000317371">
    <property type="component" value="Unassembled WGS sequence"/>
</dbReference>
<evidence type="ECO:0000313" key="3">
    <source>
        <dbReference type="EMBL" id="TQE95506.1"/>
    </source>
</evidence>
<keyword evidence="2" id="KW-0812">Transmembrane</keyword>
<sequence>MARLSAHSLFHAFAPLQDSLIQGRWLWRLLLVGGLLAGVLIPSPGAVYAQGECTGPFLSVSRPLTELGPDEYVRRIGVETPVATGFQGGLYPGGVNQRPPAHEAAGLAVAAQIVPRNADGQPDPAGKIGLISVGMSNTSSEFNTWMAMAHRDPAVNRALVPVNGAQGGRTADFWTDPYAATWQELEQRVARAGLTNQQVQVAWIKQTLTRGGEFPAKAQELERALAAIARNLTLHFPNLRIAYLSSRTRSYTYERGLSPEPVAFETGFAVKWLIEKQIAGDPTLNFDPAQGAVQAPYLSWGPYLWADGENPRADGLTWTQADLAQDCTHPSPSGNQKVARLLMDFFKTDTTATAWFLAPAAATPAGLPMATPRSVSPLRVTSIPQGPGAPAVPGNAAPGPTPSPAGCAGGSACTPESPPAEASPGAAPALPTPTSTATPPAIATTIATLTPVPPWPGSRERYRLALYLTVGAGLALLLVGTGWISLRRHRGR</sequence>
<gene>
    <name evidence="3" type="ORF">FKZ61_11730</name>
</gene>
<evidence type="ECO:0000313" key="4">
    <source>
        <dbReference type="Proteomes" id="UP000317371"/>
    </source>
</evidence>
<reference evidence="3 4" key="1">
    <citation type="submission" date="2019-06" db="EMBL/GenBank/DDBJ databases">
        <title>Genome sequence of Litorilinea aerophila BAA-2444.</title>
        <authorList>
            <person name="Maclea K.S."/>
            <person name="Maurais E.G."/>
            <person name="Iannazzi L.C."/>
        </authorList>
    </citation>
    <scope>NUCLEOTIDE SEQUENCE [LARGE SCALE GENOMIC DNA]</scope>
    <source>
        <strain evidence="3 4">ATCC BAA-2444</strain>
    </source>
</reference>
<keyword evidence="4" id="KW-1185">Reference proteome</keyword>
<keyword evidence="2" id="KW-0472">Membrane</keyword>
<organism evidence="3 4">
    <name type="scientific">Litorilinea aerophila</name>
    <dbReference type="NCBI Taxonomy" id="1204385"/>
    <lineage>
        <taxon>Bacteria</taxon>
        <taxon>Bacillati</taxon>
        <taxon>Chloroflexota</taxon>
        <taxon>Caldilineae</taxon>
        <taxon>Caldilineales</taxon>
        <taxon>Caldilineaceae</taxon>
        <taxon>Litorilinea</taxon>
    </lineage>
</organism>
<feature type="compositionally biased region" description="Low complexity" evidence="1">
    <location>
        <begin position="419"/>
        <end position="439"/>
    </location>
</feature>